<feature type="compositionally biased region" description="Basic and acidic residues" evidence="7">
    <location>
        <begin position="77"/>
        <end position="97"/>
    </location>
</feature>
<gene>
    <name evidence="9" type="ORF">KI387_019172</name>
</gene>
<dbReference type="AlphaFoldDB" id="A0AA38LA04"/>
<evidence type="ECO:0000256" key="2">
    <source>
        <dbReference type="ARBA" id="ARBA00022737"/>
    </source>
</evidence>
<name>A0AA38LA04_TAXCH</name>
<keyword evidence="3" id="KW-0805">Transcription regulation</keyword>
<evidence type="ECO:0000256" key="3">
    <source>
        <dbReference type="ARBA" id="ARBA00023015"/>
    </source>
</evidence>
<evidence type="ECO:0000313" key="9">
    <source>
        <dbReference type="EMBL" id="KAH9317403.1"/>
    </source>
</evidence>
<sequence length="298" mass="34438">MCSSEMETELENEVPAFSLPAMTEAGQCNTQMSSLSGPLEPPAVSFPSSLRQHFSYSDLQLVVNNNAQQARVLDNGHSGDGDGEDEKKRDRDREFQHLHKKRSKNWTRLETLKLIKMRTDMDSRFARSGRKSELWDEIAGALQKGQFFRDAQQCRDKWEKLMASYKDVRDGFKGREDNPYYDELYPLLSGKLVRTEKDGDNKDLVCRKEFDHREQVVVGAGNEEIEGKQSMFNNRLDDEEDEVLEMSSSRKRKRYARYVSGADIGAVKVMLETVISQQQRFFKELLESIERSELAREQ</sequence>
<reference evidence="9 10" key="1">
    <citation type="journal article" date="2021" name="Nat. Plants">
        <title>The Taxus genome provides insights into paclitaxel biosynthesis.</title>
        <authorList>
            <person name="Xiong X."/>
            <person name="Gou J."/>
            <person name="Liao Q."/>
            <person name="Li Y."/>
            <person name="Zhou Q."/>
            <person name="Bi G."/>
            <person name="Li C."/>
            <person name="Du R."/>
            <person name="Wang X."/>
            <person name="Sun T."/>
            <person name="Guo L."/>
            <person name="Liang H."/>
            <person name="Lu P."/>
            <person name="Wu Y."/>
            <person name="Zhang Z."/>
            <person name="Ro D.K."/>
            <person name="Shang Y."/>
            <person name="Huang S."/>
            <person name="Yan J."/>
        </authorList>
    </citation>
    <scope>NUCLEOTIDE SEQUENCE [LARGE SCALE GENOMIC DNA]</scope>
    <source>
        <strain evidence="9">Ta-2019</strain>
    </source>
</reference>
<dbReference type="Proteomes" id="UP000824469">
    <property type="component" value="Unassembled WGS sequence"/>
</dbReference>
<comment type="subcellular location">
    <subcellularLocation>
        <location evidence="1">Nucleus</location>
    </subcellularLocation>
</comment>
<dbReference type="EMBL" id="JAHRHJ020000004">
    <property type="protein sequence ID" value="KAH9317403.1"/>
    <property type="molecule type" value="Genomic_DNA"/>
</dbReference>
<organism evidence="9 10">
    <name type="scientific">Taxus chinensis</name>
    <name type="common">Chinese yew</name>
    <name type="synonym">Taxus wallichiana var. chinensis</name>
    <dbReference type="NCBI Taxonomy" id="29808"/>
    <lineage>
        <taxon>Eukaryota</taxon>
        <taxon>Viridiplantae</taxon>
        <taxon>Streptophyta</taxon>
        <taxon>Embryophyta</taxon>
        <taxon>Tracheophyta</taxon>
        <taxon>Spermatophyta</taxon>
        <taxon>Pinopsida</taxon>
        <taxon>Pinidae</taxon>
        <taxon>Conifers II</taxon>
        <taxon>Cupressales</taxon>
        <taxon>Taxaceae</taxon>
        <taxon>Taxus</taxon>
    </lineage>
</organism>
<dbReference type="GO" id="GO:0006355">
    <property type="term" value="P:regulation of DNA-templated transcription"/>
    <property type="evidence" value="ECO:0007669"/>
    <property type="project" value="UniProtKB-ARBA"/>
</dbReference>
<feature type="domain" description="Myb-like" evidence="8">
    <location>
        <begin position="98"/>
        <end position="162"/>
    </location>
</feature>
<dbReference type="InterPro" id="IPR044822">
    <property type="entry name" value="Myb_DNA-bind_4"/>
</dbReference>
<keyword evidence="5" id="KW-0804">Transcription</keyword>
<evidence type="ECO:0000259" key="8">
    <source>
        <dbReference type="PROSITE" id="PS50090"/>
    </source>
</evidence>
<accession>A0AA38LA04</accession>
<dbReference type="Gene3D" id="1.10.10.60">
    <property type="entry name" value="Homeodomain-like"/>
    <property type="match status" value="1"/>
</dbReference>
<keyword evidence="4" id="KW-0238">DNA-binding</keyword>
<keyword evidence="6" id="KW-0539">Nucleus</keyword>
<feature type="region of interest" description="Disordered" evidence="7">
    <location>
        <begin position="70"/>
        <end position="99"/>
    </location>
</feature>
<comment type="caution">
    <text evidence="9">The sequence shown here is derived from an EMBL/GenBank/DDBJ whole genome shotgun (WGS) entry which is preliminary data.</text>
</comment>
<dbReference type="Pfam" id="PF13837">
    <property type="entry name" value="Myb_DNA-bind_4"/>
    <property type="match status" value="1"/>
</dbReference>
<evidence type="ECO:0000256" key="5">
    <source>
        <dbReference type="ARBA" id="ARBA00023163"/>
    </source>
</evidence>
<dbReference type="SMART" id="SM00717">
    <property type="entry name" value="SANT"/>
    <property type="match status" value="1"/>
</dbReference>
<dbReference type="FunFam" id="1.10.10.60:FF:000061">
    <property type="entry name" value="Trihelix transcription factor GT-2"/>
    <property type="match status" value="1"/>
</dbReference>
<dbReference type="PANTHER" id="PTHR21654">
    <property type="entry name" value="FI21293P1"/>
    <property type="match status" value="1"/>
</dbReference>
<evidence type="ECO:0000313" key="10">
    <source>
        <dbReference type="Proteomes" id="UP000824469"/>
    </source>
</evidence>
<evidence type="ECO:0000256" key="6">
    <source>
        <dbReference type="ARBA" id="ARBA00023242"/>
    </source>
</evidence>
<proteinExistence type="predicted"/>
<evidence type="ECO:0000256" key="1">
    <source>
        <dbReference type="ARBA" id="ARBA00004123"/>
    </source>
</evidence>
<dbReference type="CDD" id="cd12203">
    <property type="entry name" value="GT1"/>
    <property type="match status" value="1"/>
</dbReference>
<protein>
    <recommendedName>
        <fullName evidence="8">Myb-like domain-containing protein</fullName>
    </recommendedName>
</protein>
<dbReference type="InterPro" id="IPR001005">
    <property type="entry name" value="SANT/Myb"/>
</dbReference>
<dbReference type="PROSITE" id="PS50090">
    <property type="entry name" value="MYB_LIKE"/>
    <property type="match status" value="1"/>
</dbReference>
<keyword evidence="10" id="KW-1185">Reference proteome</keyword>
<dbReference type="GO" id="GO:0005634">
    <property type="term" value="C:nucleus"/>
    <property type="evidence" value="ECO:0007669"/>
    <property type="project" value="UniProtKB-SubCell"/>
</dbReference>
<dbReference type="GO" id="GO:0003677">
    <property type="term" value="F:DNA binding"/>
    <property type="evidence" value="ECO:0007669"/>
    <property type="project" value="UniProtKB-KW"/>
</dbReference>
<dbReference type="PANTHER" id="PTHR21654:SF84">
    <property type="entry name" value="SI:DKEY-66I24.7"/>
    <property type="match status" value="1"/>
</dbReference>
<feature type="non-terminal residue" evidence="9">
    <location>
        <position position="298"/>
    </location>
</feature>
<keyword evidence="2" id="KW-0677">Repeat</keyword>
<evidence type="ECO:0000256" key="4">
    <source>
        <dbReference type="ARBA" id="ARBA00023125"/>
    </source>
</evidence>
<evidence type="ECO:0000256" key="7">
    <source>
        <dbReference type="SAM" id="MobiDB-lite"/>
    </source>
</evidence>